<evidence type="ECO:0000313" key="2">
    <source>
        <dbReference type="Proteomes" id="UP001165186"/>
    </source>
</evidence>
<gene>
    <name evidence="1" type="primary">g9728</name>
    <name evidence="1" type="ORF">NpPPO83_00009728</name>
</gene>
<evidence type="ECO:0000313" key="1">
    <source>
        <dbReference type="EMBL" id="GME27878.1"/>
    </source>
</evidence>
<dbReference type="EMBL" id="BSXG01000042">
    <property type="protein sequence ID" value="GME27878.1"/>
    <property type="molecule type" value="Genomic_DNA"/>
</dbReference>
<sequence length="456" mass="50153">MREFSESVQNIARGYNMYGKFGKPFLTSQLTWKPEVVLPAQHIKWLIDQPDSVLSIHKVLIEDVAFNYTSPRAWDFHRPFHVEALNKINLSLITPSMVSEISLRTASAFGSTPGEWITAPLQQSVLSILLGVTNRAFAGPDLAHNPAYAAATHTFITTLLVHASRINFATPALLKPLLGPLLALPCRRADARCRSFLEPRVRAHLAAAAGAADERDGQEDVLQLLARCAVRSGSARDRDASALASRLLALSFVGVHTSAAAAVNALVDLLSAGPGVWAALRGEAAAAALGHAEWTRAAVGRLVLLDSALRESLRFSAFKARGVEREVVARAGVALPDGTWLPCGTKVGVPTVEVHRDGRFYERPGEFVFDRFVGRAELGMVNTTESFLAFGHGRHACPGRFFSAHELKLLFAHLLLNYDFEFLDERPESTWITDFFTYTEEIQLRVRRREKSAHLD</sequence>
<proteinExistence type="predicted"/>
<accession>A0ACB5S594</accession>
<name>A0ACB5S594_9PEZI</name>
<keyword evidence="2" id="KW-1185">Reference proteome</keyword>
<dbReference type="Proteomes" id="UP001165186">
    <property type="component" value="Unassembled WGS sequence"/>
</dbReference>
<comment type="caution">
    <text evidence="1">The sequence shown here is derived from an EMBL/GenBank/DDBJ whole genome shotgun (WGS) entry which is preliminary data.</text>
</comment>
<organism evidence="1 2">
    <name type="scientific">Neofusicoccum parvum</name>
    <dbReference type="NCBI Taxonomy" id="310453"/>
    <lineage>
        <taxon>Eukaryota</taxon>
        <taxon>Fungi</taxon>
        <taxon>Dikarya</taxon>
        <taxon>Ascomycota</taxon>
        <taxon>Pezizomycotina</taxon>
        <taxon>Dothideomycetes</taxon>
        <taxon>Dothideomycetes incertae sedis</taxon>
        <taxon>Botryosphaeriales</taxon>
        <taxon>Botryosphaeriaceae</taxon>
        <taxon>Neofusicoccum</taxon>
    </lineage>
</organism>
<reference evidence="1" key="1">
    <citation type="submission" date="2024-09" db="EMBL/GenBank/DDBJ databases">
        <title>Draft Genome Sequences of Neofusicoccum parvum.</title>
        <authorList>
            <person name="Ashida A."/>
            <person name="Camagna M."/>
            <person name="Tanaka A."/>
            <person name="Takemoto D."/>
        </authorList>
    </citation>
    <scope>NUCLEOTIDE SEQUENCE</scope>
    <source>
        <strain evidence="1">PPO83</strain>
    </source>
</reference>
<protein>
    <submittedName>
        <fullName evidence="1">Cytochrome p450</fullName>
    </submittedName>
</protein>